<evidence type="ECO:0008006" key="11">
    <source>
        <dbReference type="Google" id="ProtNLM"/>
    </source>
</evidence>
<dbReference type="InterPro" id="IPR007535">
    <property type="entry name" value="Catechol_dOase_N"/>
</dbReference>
<dbReference type="GO" id="GO:0009712">
    <property type="term" value="P:catechol-containing compound metabolic process"/>
    <property type="evidence" value="ECO:0007669"/>
    <property type="project" value="InterPro"/>
</dbReference>
<dbReference type="Pfam" id="PF04444">
    <property type="entry name" value="Dioxygenase_N"/>
    <property type="match status" value="1"/>
</dbReference>
<name>A0A0C3LSP4_9AGAM</name>
<accession>A0A0C3LSP4</accession>
<protein>
    <recommendedName>
        <fullName evidence="11">Intradiol ring-cleavage dioxygenases domain-containing protein</fullName>
    </recommendedName>
</protein>
<evidence type="ECO:0000259" key="7">
    <source>
        <dbReference type="Pfam" id="PF00775"/>
    </source>
</evidence>
<evidence type="ECO:0000256" key="5">
    <source>
        <dbReference type="ARBA" id="ARBA00023002"/>
    </source>
</evidence>
<dbReference type="OrthoDB" id="5238185at2759"/>
<dbReference type="SUPFAM" id="SSF49482">
    <property type="entry name" value="Aromatic compound dioxygenase"/>
    <property type="match status" value="1"/>
</dbReference>
<dbReference type="Proteomes" id="UP000054248">
    <property type="component" value="Unassembled WGS sequence"/>
</dbReference>
<dbReference type="PANTHER" id="PTHR33711">
    <property type="entry name" value="DIOXYGENASE, PUTATIVE (AFU_ORTHOLOGUE AFUA_2G02910)-RELATED"/>
    <property type="match status" value="1"/>
</dbReference>
<reference evidence="10" key="2">
    <citation type="submission" date="2015-01" db="EMBL/GenBank/DDBJ databases">
        <title>Evolutionary Origins and Diversification of the Mycorrhizal Mutualists.</title>
        <authorList>
            <consortium name="DOE Joint Genome Institute"/>
            <consortium name="Mycorrhizal Genomics Consortium"/>
            <person name="Kohler A."/>
            <person name="Kuo A."/>
            <person name="Nagy L.G."/>
            <person name="Floudas D."/>
            <person name="Copeland A."/>
            <person name="Barry K.W."/>
            <person name="Cichocki N."/>
            <person name="Veneault-Fourrey C."/>
            <person name="LaButti K."/>
            <person name="Lindquist E.A."/>
            <person name="Lipzen A."/>
            <person name="Lundell T."/>
            <person name="Morin E."/>
            <person name="Murat C."/>
            <person name="Riley R."/>
            <person name="Ohm R."/>
            <person name="Sun H."/>
            <person name="Tunlid A."/>
            <person name="Henrissat B."/>
            <person name="Grigoriev I.V."/>
            <person name="Hibbett D.S."/>
            <person name="Martin F."/>
        </authorList>
    </citation>
    <scope>NUCLEOTIDE SEQUENCE [LARGE SCALE GENOMIC DNA]</scope>
    <source>
        <strain evidence="10">MUT 4182</strain>
    </source>
</reference>
<dbReference type="GO" id="GO:0018576">
    <property type="term" value="F:catechol 1,2-dioxygenase activity"/>
    <property type="evidence" value="ECO:0007669"/>
    <property type="project" value="InterPro"/>
</dbReference>
<evidence type="ECO:0000259" key="8">
    <source>
        <dbReference type="Pfam" id="PF04444"/>
    </source>
</evidence>
<dbReference type="HOGENOM" id="CLU_046727_2_0_1"/>
<comment type="cofactor">
    <cofactor evidence="1">
        <name>Fe(3+)</name>
        <dbReference type="ChEBI" id="CHEBI:29034"/>
    </cofactor>
</comment>
<dbReference type="InterPro" id="IPR000627">
    <property type="entry name" value="Intradiol_dOase_C"/>
</dbReference>
<feature type="domain" description="Catechol dioxygenase N-terminal" evidence="8">
    <location>
        <begin position="38"/>
        <end position="108"/>
    </location>
</feature>
<keyword evidence="5" id="KW-0560">Oxidoreductase</keyword>
<dbReference type="GO" id="GO:0008199">
    <property type="term" value="F:ferric iron binding"/>
    <property type="evidence" value="ECO:0007669"/>
    <property type="project" value="InterPro"/>
</dbReference>
<gene>
    <name evidence="9" type="ORF">M407DRAFT_26187</name>
</gene>
<dbReference type="PANTHER" id="PTHR33711:SF7">
    <property type="entry name" value="INTRADIOL RING-CLEAVAGE DIOXYGENASES DOMAIN-CONTAINING PROTEIN-RELATED"/>
    <property type="match status" value="1"/>
</dbReference>
<dbReference type="AlphaFoldDB" id="A0A0C3LSP4"/>
<evidence type="ECO:0000256" key="1">
    <source>
        <dbReference type="ARBA" id="ARBA00001965"/>
    </source>
</evidence>
<keyword evidence="10" id="KW-1185">Reference proteome</keyword>
<dbReference type="STRING" id="1051891.A0A0C3LSP4"/>
<evidence type="ECO:0000256" key="2">
    <source>
        <dbReference type="ARBA" id="ARBA00007825"/>
    </source>
</evidence>
<reference evidence="9 10" key="1">
    <citation type="submission" date="2014-04" db="EMBL/GenBank/DDBJ databases">
        <authorList>
            <consortium name="DOE Joint Genome Institute"/>
            <person name="Kuo A."/>
            <person name="Girlanda M."/>
            <person name="Perotto S."/>
            <person name="Kohler A."/>
            <person name="Nagy L.G."/>
            <person name="Floudas D."/>
            <person name="Copeland A."/>
            <person name="Barry K.W."/>
            <person name="Cichocki N."/>
            <person name="Veneault-Fourrey C."/>
            <person name="LaButti K."/>
            <person name="Lindquist E.A."/>
            <person name="Lipzen A."/>
            <person name="Lundell T."/>
            <person name="Morin E."/>
            <person name="Murat C."/>
            <person name="Sun H."/>
            <person name="Tunlid A."/>
            <person name="Henrissat B."/>
            <person name="Grigoriev I.V."/>
            <person name="Hibbett D.S."/>
            <person name="Martin F."/>
            <person name="Nordberg H.P."/>
            <person name="Cantor M.N."/>
            <person name="Hua S.X."/>
        </authorList>
    </citation>
    <scope>NUCLEOTIDE SEQUENCE [LARGE SCALE GENOMIC DNA]</scope>
    <source>
        <strain evidence="9 10">MUT 4182</strain>
    </source>
</reference>
<sequence length="327" mass="35999">MATSNTPEFDLSKLPDVSDISPETITNRVNAINSLCPNPRQKFIMERLITHLHQVVSETNLTTEEWMTAILFLTRVGQTCTDTRQEFILLSDVIGVSALVDSINHPKVGDSTENTVLGPFFTEDSADIPHGGSIASAKESGTPMFVCGRILDTSGQVIPNAKIETWETDAEGFYDTQYADRQGPDYRGRLKSQQDGSYAFRGIVPVAYPTPGDGPVGDLLKSLGRHQFRPAHLHMMIEAPGFETLITALFFRGDKYLKSDAVFGVKTSLIVDLQDVTSNEEARAKGFESAPFKLLKQDFVLVKNEEAKKARAERAAKTVLDEAKVEG</sequence>
<keyword evidence="4" id="KW-0223">Dioxygenase</keyword>
<dbReference type="InterPro" id="IPR015889">
    <property type="entry name" value="Intradiol_dOase_core"/>
</dbReference>
<evidence type="ECO:0000313" key="10">
    <source>
        <dbReference type="Proteomes" id="UP000054248"/>
    </source>
</evidence>
<dbReference type="Gene3D" id="2.60.130.10">
    <property type="entry name" value="Aromatic compound dioxygenase"/>
    <property type="match status" value="1"/>
</dbReference>
<feature type="domain" description="Intradiol ring-cleavage dioxygenases" evidence="7">
    <location>
        <begin position="118"/>
        <end position="283"/>
    </location>
</feature>
<evidence type="ECO:0000256" key="3">
    <source>
        <dbReference type="ARBA" id="ARBA00022723"/>
    </source>
</evidence>
<evidence type="ECO:0000256" key="6">
    <source>
        <dbReference type="ARBA" id="ARBA00023004"/>
    </source>
</evidence>
<dbReference type="EMBL" id="KN823062">
    <property type="protein sequence ID" value="KIO24372.1"/>
    <property type="molecule type" value="Genomic_DNA"/>
</dbReference>
<evidence type="ECO:0000256" key="4">
    <source>
        <dbReference type="ARBA" id="ARBA00022964"/>
    </source>
</evidence>
<keyword evidence="6" id="KW-0408">Iron</keyword>
<dbReference type="Pfam" id="PF00775">
    <property type="entry name" value="Dioxygenase_C"/>
    <property type="match status" value="1"/>
</dbReference>
<evidence type="ECO:0000313" key="9">
    <source>
        <dbReference type="EMBL" id="KIO24372.1"/>
    </source>
</evidence>
<dbReference type="InterPro" id="IPR050770">
    <property type="entry name" value="Intradiol_RC_Dioxygenase"/>
</dbReference>
<proteinExistence type="inferred from homology"/>
<keyword evidence="3" id="KW-0479">Metal-binding</keyword>
<organism evidence="9 10">
    <name type="scientific">Tulasnella calospora MUT 4182</name>
    <dbReference type="NCBI Taxonomy" id="1051891"/>
    <lineage>
        <taxon>Eukaryota</taxon>
        <taxon>Fungi</taxon>
        <taxon>Dikarya</taxon>
        <taxon>Basidiomycota</taxon>
        <taxon>Agaricomycotina</taxon>
        <taxon>Agaricomycetes</taxon>
        <taxon>Cantharellales</taxon>
        <taxon>Tulasnellaceae</taxon>
        <taxon>Tulasnella</taxon>
    </lineage>
</organism>
<comment type="similarity">
    <text evidence="2">Belongs to the intradiol ring-cleavage dioxygenase family.</text>
</comment>